<dbReference type="Proteomes" id="UP000198287">
    <property type="component" value="Unassembled WGS sequence"/>
</dbReference>
<keyword evidence="3" id="KW-1185">Reference proteome</keyword>
<sequence length="339" mass="39394">MVFDAGNCIEIFVAQAQHNIKGGAVRDLCPSSGAKCRILLRIFDVWTFFILTLFGSCFTVIIFMNRDFVFTTMMWTISMFLQQGICIIIKLSEANKVIRLRVFITYVVILIWLFNAFFVGSMFGGEFYSLFTSNRVPTNLPSNMQELVKAKEIPIYSFLTTHIVVDENRKVSSLKELAIPSMLNAKGYSPEFRRMLNDLKARIEWSMGNKFEHALRLSLDKVIGKPRHSIFAIIDPSDILEQMEDFLGLFRQYCIISSSEGRLGSLMLPWVTPRNPFGVIFEEYLGYLTEAGISDMWEKNYQKFMTVNGVLRYHRNRTRSPRKELYKLFPKSCFWKERK</sequence>
<proteinExistence type="predicted"/>
<evidence type="ECO:0000256" key="1">
    <source>
        <dbReference type="SAM" id="Phobius"/>
    </source>
</evidence>
<keyword evidence="1" id="KW-0472">Membrane</keyword>
<feature type="transmembrane region" description="Helical" evidence="1">
    <location>
        <begin position="70"/>
        <end position="91"/>
    </location>
</feature>
<dbReference type="EMBL" id="LNIX01000032">
    <property type="protein sequence ID" value="OXA40738.1"/>
    <property type="molecule type" value="Genomic_DNA"/>
</dbReference>
<evidence type="ECO:0000313" key="3">
    <source>
        <dbReference type="Proteomes" id="UP000198287"/>
    </source>
</evidence>
<name>A0A226D794_FOLCA</name>
<gene>
    <name evidence="2" type="ORF">Fcan01_24425</name>
</gene>
<dbReference type="AlphaFoldDB" id="A0A226D794"/>
<protein>
    <submittedName>
        <fullName evidence="2">Sperm-associated antigen 17</fullName>
    </submittedName>
</protein>
<organism evidence="2 3">
    <name type="scientific">Folsomia candida</name>
    <name type="common">Springtail</name>
    <dbReference type="NCBI Taxonomy" id="158441"/>
    <lineage>
        <taxon>Eukaryota</taxon>
        <taxon>Metazoa</taxon>
        <taxon>Ecdysozoa</taxon>
        <taxon>Arthropoda</taxon>
        <taxon>Hexapoda</taxon>
        <taxon>Collembola</taxon>
        <taxon>Entomobryomorpha</taxon>
        <taxon>Isotomoidea</taxon>
        <taxon>Isotomidae</taxon>
        <taxon>Proisotominae</taxon>
        <taxon>Folsomia</taxon>
    </lineage>
</organism>
<accession>A0A226D794</accession>
<keyword evidence="1" id="KW-1133">Transmembrane helix</keyword>
<keyword evidence="1" id="KW-0812">Transmembrane</keyword>
<feature type="transmembrane region" description="Helical" evidence="1">
    <location>
        <begin position="45"/>
        <end position="64"/>
    </location>
</feature>
<reference evidence="2 3" key="1">
    <citation type="submission" date="2015-12" db="EMBL/GenBank/DDBJ databases">
        <title>The genome of Folsomia candida.</title>
        <authorList>
            <person name="Faddeeva A."/>
            <person name="Derks M.F."/>
            <person name="Anvar Y."/>
            <person name="Smit S."/>
            <person name="Van Straalen N."/>
            <person name="Roelofs D."/>
        </authorList>
    </citation>
    <scope>NUCLEOTIDE SEQUENCE [LARGE SCALE GENOMIC DNA]</scope>
    <source>
        <strain evidence="2 3">VU population</strain>
        <tissue evidence="2">Whole body</tissue>
    </source>
</reference>
<feature type="transmembrane region" description="Helical" evidence="1">
    <location>
        <begin position="103"/>
        <end position="124"/>
    </location>
</feature>
<comment type="caution">
    <text evidence="2">The sequence shown here is derived from an EMBL/GenBank/DDBJ whole genome shotgun (WGS) entry which is preliminary data.</text>
</comment>
<evidence type="ECO:0000313" key="2">
    <source>
        <dbReference type="EMBL" id="OXA40738.1"/>
    </source>
</evidence>